<dbReference type="EMBL" id="NJGD01000038">
    <property type="protein sequence ID" value="PJR08736.1"/>
    <property type="molecule type" value="Genomic_DNA"/>
</dbReference>
<dbReference type="RefSeq" id="WP_100675045.1">
    <property type="nucleotide sequence ID" value="NZ_NJGD01000038.1"/>
</dbReference>
<protein>
    <submittedName>
        <fullName evidence="1">Uncharacterized protein</fullName>
    </submittedName>
</protein>
<name>A0A2J0YT14_RHIML</name>
<comment type="caution">
    <text evidence="1">The sequence shown here is derived from an EMBL/GenBank/DDBJ whole genome shotgun (WGS) entry which is preliminary data.</text>
</comment>
<reference evidence="1 2" key="1">
    <citation type="submission" date="2017-06" db="EMBL/GenBank/DDBJ databases">
        <title>Ensifer strains isolated from leguminous trees and herbs display diverse denitrification phenotypes with some acting as strong N2O sinks.</title>
        <authorList>
            <person name="Woliy K."/>
            <person name="Mania D."/>
            <person name="Bakken L.R."/>
            <person name="Frostegard A."/>
        </authorList>
    </citation>
    <scope>NUCLEOTIDE SEQUENCE [LARGE SCALE GENOMIC DNA]</scope>
    <source>
        <strain evidence="1 2">AC50a</strain>
    </source>
</reference>
<gene>
    <name evidence="1" type="ORF">CEJ86_32470</name>
</gene>
<dbReference type="Proteomes" id="UP000231987">
    <property type="component" value="Unassembled WGS sequence"/>
</dbReference>
<evidence type="ECO:0000313" key="2">
    <source>
        <dbReference type="Proteomes" id="UP000231987"/>
    </source>
</evidence>
<organism evidence="1 2">
    <name type="scientific">Rhizobium meliloti</name>
    <name type="common">Ensifer meliloti</name>
    <name type="synonym">Sinorhizobium meliloti</name>
    <dbReference type="NCBI Taxonomy" id="382"/>
    <lineage>
        <taxon>Bacteria</taxon>
        <taxon>Pseudomonadati</taxon>
        <taxon>Pseudomonadota</taxon>
        <taxon>Alphaproteobacteria</taxon>
        <taxon>Hyphomicrobiales</taxon>
        <taxon>Rhizobiaceae</taxon>
        <taxon>Sinorhizobium/Ensifer group</taxon>
        <taxon>Sinorhizobium</taxon>
    </lineage>
</organism>
<sequence length="463" mass="48363">MADFDTILKTTFDVNTDEIFAKLDTFELTEAQKGVLATSIVLERIGSVKRTFSYAHPLAASDDDCAPTFARSFIHTDWEDGEDVVSAQGSNGDEGFNARFHKIEADLDALSTDIAKNFECLGELRSDLATLLEEIKLELNRINTDIQSLKPKSGGVTLPPVVFPPEVIFPPINVGPRRPIGSFDPRGPLINPGLIDPINPFIFPVSIGGFHGVVPGAPATHPAIAGVDNPGTVWTSREDPNVGIIAGMRATRVTEGVFNGTKVELWNTPLGTVLTPITALGAAPQGFIDPRLEMTGRVGAWSVANADTVKDRFGGNAFTKVDLEREFGNVDIGGGVTLKEALRGLNADSSFADVDELVDGIASAQATAIINAGAATVASIGSVGLHVGDVRPEASSVDVFAAASPEERAALSAAGIDTVSKLASANPDELAVALSAPAGSTDAGRLAAGRLRGIALAVGRLRP</sequence>
<dbReference type="AlphaFoldDB" id="A0A2J0YT14"/>
<evidence type="ECO:0000313" key="1">
    <source>
        <dbReference type="EMBL" id="PJR08736.1"/>
    </source>
</evidence>
<accession>A0A2J0YT14</accession>
<proteinExistence type="predicted"/>